<dbReference type="GO" id="GO:0016491">
    <property type="term" value="F:oxidoreductase activity"/>
    <property type="evidence" value="ECO:0007669"/>
    <property type="project" value="InterPro"/>
</dbReference>
<dbReference type="InterPro" id="IPR007037">
    <property type="entry name" value="SIP_rossman_dom"/>
</dbReference>
<dbReference type="CDD" id="cd06193">
    <property type="entry name" value="siderophore_interacting"/>
    <property type="match status" value="1"/>
</dbReference>
<dbReference type="PANTHER" id="PTHR30157">
    <property type="entry name" value="FERRIC REDUCTASE, NADPH-DEPENDENT"/>
    <property type="match status" value="1"/>
</dbReference>
<evidence type="ECO:0000313" key="3">
    <source>
        <dbReference type="Proteomes" id="UP000633136"/>
    </source>
</evidence>
<gene>
    <name evidence="2" type="ORF">GCM10011401_21060</name>
</gene>
<feature type="domain" description="FAD-binding FR-type" evidence="1">
    <location>
        <begin position="13"/>
        <end position="147"/>
    </location>
</feature>
<dbReference type="PROSITE" id="PS51384">
    <property type="entry name" value="FAD_FR"/>
    <property type="match status" value="1"/>
</dbReference>
<dbReference type="Pfam" id="PF08021">
    <property type="entry name" value="FAD_binding_9"/>
    <property type="match status" value="1"/>
</dbReference>
<organism evidence="2 3">
    <name type="scientific">Nesterenkonia cremea</name>
    <dbReference type="NCBI Taxonomy" id="1882340"/>
    <lineage>
        <taxon>Bacteria</taxon>
        <taxon>Bacillati</taxon>
        <taxon>Actinomycetota</taxon>
        <taxon>Actinomycetes</taxon>
        <taxon>Micrococcales</taxon>
        <taxon>Micrococcaceae</taxon>
        <taxon>Nesterenkonia</taxon>
    </lineage>
</organism>
<dbReference type="PANTHER" id="PTHR30157:SF0">
    <property type="entry name" value="NADPH-DEPENDENT FERRIC-CHELATE REDUCTASE"/>
    <property type="match status" value="1"/>
</dbReference>
<name>A0A917ATB9_9MICC</name>
<keyword evidence="3" id="KW-1185">Reference proteome</keyword>
<evidence type="ECO:0000313" key="2">
    <source>
        <dbReference type="EMBL" id="GGE73644.1"/>
    </source>
</evidence>
<dbReference type="SUPFAM" id="SSF63380">
    <property type="entry name" value="Riboflavin synthase domain-like"/>
    <property type="match status" value="1"/>
</dbReference>
<comment type="caution">
    <text evidence="2">The sequence shown here is derived from an EMBL/GenBank/DDBJ whole genome shotgun (WGS) entry which is preliminary data.</text>
</comment>
<reference evidence="2" key="1">
    <citation type="journal article" date="2014" name="Int. J. Syst. Evol. Microbiol.">
        <title>Complete genome sequence of Corynebacterium casei LMG S-19264T (=DSM 44701T), isolated from a smear-ripened cheese.</title>
        <authorList>
            <consortium name="US DOE Joint Genome Institute (JGI-PGF)"/>
            <person name="Walter F."/>
            <person name="Albersmeier A."/>
            <person name="Kalinowski J."/>
            <person name="Ruckert C."/>
        </authorList>
    </citation>
    <scope>NUCLEOTIDE SEQUENCE</scope>
    <source>
        <strain evidence="2">CGMCC 1.15388</strain>
    </source>
</reference>
<proteinExistence type="predicted"/>
<dbReference type="EMBL" id="BMIS01000009">
    <property type="protein sequence ID" value="GGE73644.1"/>
    <property type="molecule type" value="Genomic_DNA"/>
</dbReference>
<dbReference type="Proteomes" id="UP000633136">
    <property type="component" value="Unassembled WGS sequence"/>
</dbReference>
<dbReference type="Gene3D" id="3.40.50.80">
    <property type="entry name" value="Nucleotide-binding domain of ferredoxin-NADP reductase (FNR) module"/>
    <property type="match status" value="1"/>
</dbReference>
<dbReference type="InterPro" id="IPR017938">
    <property type="entry name" value="Riboflavin_synthase-like_b-brl"/>
</dbReference>
<accession>A0A917ATB9</accession>
<dbReference type="InterPro" id="IPR039374">
    <property type="entry name" value="SIP_fam"/>
</dbReference>
<dbReference type="InterPro" id="IPR013113">
    <property type="entry name" value="SIP_FAD-bd"/>
</dbReference>
<evidence type="ECO:0000259" key="1">
    <source>
        <dbReference type="PROSITE" id="PS51384"/>
    </source>
</evidence>
<dbReference type="Pfam" id="PF04954">
    <property type="entry name" value="SIP"/>
    <property type="match status" value="1"/>
</dbReference>
<protein>
    <recommendedName>
        <fullName evidence="1">FAD-binding FR-type domain-containing protein</fullName>
    </recommendedName>
</protein>
<dbReference type="Gene3D" id="2.40.30.10">
    <property type="entry name" value="Translation factors"/>
    <property type="match status" value="1"/>
</dbReference>
<sequence length="328" mass="36027">MTSSATATAVTPYRAYVTRVTGIRRLSPHFIRFTLWAEDLHLFDPGGMDQRIKLFLPRPDGTVPDVGFGREPQPSMMEWYQQWRLLDEAERNPIRTYTVRDIRPADCEIDVDFVVHGTEGPASAWALGASAGDELIVIGPDVRAEQAGGGIEWNPGTAREVLLAGDETAAPAICGILEGLAASDEAKVFFGETYIEVPTSEDILDVRAPSGVVVRWLPRDGAPLGEMLGHAVRDWGRRRRIIFEARRAAWAPGLTPVGAPAGSSGYEELSPDEQLWEVAEPDGFREYAWLAGEAGAITGLRRHLVKEIGLSRKQVSFMGYWKKGRASA</sequence>
<dbReference type="RefSeq" id="WP_188685480.1">
    <property type="nucleotide sequence ID" value="NZ_BMIS01000009.1"/>
</dbReference>
<dbReference type="AlphaFoldDB" id="A0A917ATB9"/>
<dbReference type="InterPro" id="IPR017927">
    <property type="entry name" value="FAD-bd_FR_type"/>
</dbReference>
<dbReference type="InterPro" id="IPR039261">
    <property type="entry name" value="FNR_nucleotide-bd"/>
</dbReference>
<reference evidence="2" key="2">
    <citation type="submission" date="2020-09" db="EMBL/GenBank/DDBJ databases">
        <authorList>
            <person name="Sun Q."/>
            <person name="Zhou Y."/>
        </authorList>
    </citation>
    <scope>NUCLEOTIDE SEQUENCE</scope>
    <source>
        <strain evidence="2">CGMCC 1.15388</strain>
    </source>
</reference>